<dbReference type="EMBL" id="FNDZ01000009">
    <property type="protein sequence ID" value="SDJ17376.1"/>
    <property type="molecule type" value="Genomic_DNA"/>
</dbReference>
<evidence type="ECO:0000313" key="2">
    <source>
        <dbReference type="Proteomes" id="UP000183255"/>
    </source>
</evidence>
<feature type="non-terminal residue" evidence="1">
    <location>
        <position position="1"/>
    </location>
</feature>
<dbReference type="AlphaFoldDB" id="A0A1G8RK91"/>
<dbReference type="Proteomes" id="UP000183255">
    <property type="component" value="Unassembled WGS sequence"/>
</dbReference>
<reference evidence="1 2" key="1">
    <citation type="submission" date="2016-10" db="EMBL/GenBank/DDBJ databases">
        <authorList>
            <person name="de Groot N.N."/>
        </authorList>
    </citation>
    <scope>NUCLEOTIDE SEQUENCE [LARGE SCALE GENOMIC DNA]</scope>
    <source>
        <strain evidence="1 2">CGMCC 1.5058</strain>
    </source>
</reference>
<protein>
    <submittedName>
        <fullName evidence="1">Uncharacterized protein</fullName>
    </submittedName>
</protein>
<name>A0A1G8RK91_9CLOT</name>
<gene>
    <name evidence="1" type="ORF">SAMN05421804_1091</name>
</gene>
<evidence type="ECO:0000313" key="1">
    <source>
        <dbReference type="EMBL" id="SDJ17376.1"/>
    </source>
</evidence>
<proteinExistence type="predicted"/>
<organism evidence="1 2">
    <name type="scientific">Proteiniclasticum ruminis</name>
    <dbReference type="NCBI Taxonomy" id="398199"/>
    <lineage>
        <taxon>Bacteria</taxon>
        <taxon>Bacillati</taxon>
        <taxon>Bacillota</taxon>
        <taxon>Clostridia</taxon>
        <taxon>Eubacteriales</taxon>
        <taxon>Clostridiaceae</taxon>
        <taxon>Proteiniclasticum</taxon>
    </lineage>
</organism>
<accession>A0A1G8RK91</accession>
<sequence>SRQEVRSANSEPLSEVMLWKIVSKEVPYSFCKARIAWLTQAAVLLSMRRMMECLETLSIIVRRTFSFVFLSSTQSISQCPKTDLLLISSGRSSMLFPRIRLFVLVCVFRQHAIVELGGEDLQEGNRAILFAHPKVPALGKIKGCGCDVVFGGKAR</sequence>